<feature type="transmembrane region" description="Helical" evidence="7">
    <location>
        <begin position="448"/>
        <end position="469"/>
    </location>
</feature>
<feature type="transmembrane region" description="Helical" evidence="7">
    <location>
        <begin position="57"/>
        <end position="85"/>
    </location>
</feature>
<dbReference type="GO" id="GO:0022857">
    <property type="term" value="F:transmembrane transporter activity"/>
    <property type="evidence" value="ECO:0007669"/>
    <property type="project" value="InterPro"/>
</dbReference>
<evidence type="ECO:0000256" key="6">
    <source>
        <dbReference type="SAM" id="MobiDB-lite"/>
    </source>
</evidence>
<keyword evidence="5 7" id="KW-0472">Membrane</keyword>
<feature type="transmembrane region" description="Helical" evidence="7">
    <location>
        <begin position="417"/>
        <end position="436"/>
    </location>
</feature>
<dbReference type="SUPFAM" id="SSF103473">
    <property type="entry name" value="MFS general substrate transporter"/>
    <property type="match status" value="1"/>
</dbReference>
<dbReference type="Gene3D" id="1.20.1250.20">
    <property type="entry name" value="MFS general substrate transporter like domains"/>
    <property type="match status" value="2"/>
</dbReference>
<keyword evidence="4 7" id="KW-1133">Transmembrane helix</keyword>
<protein>
    <submittedName>
        <fullName evidence="8">Efflux pump terJ</fullName>
    </submittedName>
</protein>
<proteinExistence type="predicted"/>
<dbReference type="AlphaFoldDB" id="A0AAF1BPA5"/>
<dbReference type="PANTHER" id="PTHR42718">
    <property type="entry name" value="MAJOR FACILITATOR SUPERFAMILY MULTIDRUG TRANSPORTER MFSC"/>
    <property type="match status" value="1"/>
</dbReference>
<feature type="transmembrane region" description="Helical" evidence="7">
    <location>
        <begin position="91"/>
        <end position="111"/>
    </location>
</feature>
<sequence>MSSTSLSTQESIKKSTPASEHEYPPSAAVLAEKAPISGAEPHSNHPLSKLSSGRKHFLLFIFCLSNFVDVCNVSGVAVASSHIAFDIKLDVSQVVWIITAYSLSFASFLLFSGRVADLVPAQYVFQVGFFGLGVMSLIQSFVTQNKYAFLVVRAIAGLMGSMTIPSGYHMTGHMFPHPLERRKKISLLGLAGGLGNVLGLVLAGVTMLASYRWFFRLMAIISFIFSIAAVFLIPRLPSSHTAADGPRWKRLDIVGVILMAGGLSTFILGLTQGPIDGWNKASFIAPFVISIVLAISFFLYEAHISPRRAVLPATVWKIRNMKVASIVTLMPFSFWATSQLLYATFWQVRLHWKPLHVAAAIIPQGITMLLIGAVVQAFPSIIYKPRRTIPVAAVFVMAAEVLMYFSDGGTGKNYWKFCFPAFVMGSAGAICMYMASGINLIAFCPLRWAVLLAIAQVGGAIALAIQASLSGPSLYDWKKNARSFWYQFGATALVAIIYVVFYKTPSEPEEEHRLTRERIAELEEKHALKQAGALPSV</sequence>
<evidence type="ECO:0000313" key="8">
    <source>
        <dbReference type="EMBL" id="WOO79123.1"/>
    </source>
</evidence>
<feature type="compositionally biased region" description="Polar residues" evidence="6">
    <location>
        <begin position="1"/>
        <end position="18"/>
    </location>
</feature>
<feature type="transmembrane region" description="Helical" evidence="7">
    <location>
        <begin position="147"/>
        <end position="164"/>
    </location>
</feature>
<feature type="transmembrane region" description="Helical" evidence="7">
    <location>
        <begin position="283"/>
        <end position="302"/>
    </location>
</feature>
<evidence type="ECO:0000256" key="2">
    <source>
        <dbReference type="ARBA" id="ARBA00022448"/>
    </source>
</evidence>
<feature type="transmembrane region" description="Helical" evidence="7">
    <location>
        <begin position="484"/>
        <end position="502"/>
    </location>
</feature>
<evidence type="ECO:0000256" key="3">
    <source>
        <dbReference type="ARBA" id="ARBA00022692"/>
    </source>
</evidence>
<comment type="subcellular location">
    <subcellularLocation>
        <location evidence="1">Membrane</location>
        <topology evidence="1">Multi-pass membrane protein</topology>
    </subcellularLocation>
</comment>
<feature type="transmembrane region" description="Helical" evidence="7">
    <location>
        <begin position="123"/>
        <end position="141"/>
    </location>
</feature>
<organism evidence="8 9">
    <name type="scientific">Vanrija pseudolonga</name>
    <dbReference type="NCBI Taxonomy" id="143232"/>
    <lineage>
        <taxon>Eukaryota</taxon>
        <taxon>Fungi</taxon>
        <taxon>Dikarya</taxon>
        <taxon>Basidiomycota</taxon>
        <taxon>Agaricomycotina</taxon>
        <taxon>Tremellomycetes</taxon>
        <taxon>Trichosporonales</taxon>
        <taxon>Trichosporonaceae</taxon>
        <taxon>Vanrija</taxon>
    </lineage>
</organism>
<dbReference type="RefSeq" id="XP_062625155.1">
    <property type="nucleotide sequence ID" value="XM_062769171.1"/>
</dbReference>
<feature type="region of interest" description="Disordered" evidence="6">
    <location>
        <begin position="1"/>
        <end position="24"/>
    </location>
</feature>
<feature type="transmembrane region" description="Helical" evidence="7">
    <location>
        <begin position="213"/>
        <end position="233"/>
    </location>
</feature>
<evidence type="ECO:0000256" key="4">
    <source>
        <dbReference type="ARBA" id="ARBA00022989"/>
    </source>
</evidence>
<dbReference type="InterPro" id="IPR036259">
    <property type="entry name" value="MFS_trans_sf"/>
</dbReference>
<feature type="transmembrane region" description="Helical" evidence="7">
    <location>
        <begin position="253"/>
        <end position="271"/>
    </location>
</feature>
<dbReference type="GO" id="GO:0016020">
    <property type="term" value="C:membrane"/>
    <property type="evidence" value="ECO:0007669"/>
    <property type="project" value="UniProtKB-SubCell"/>
</dbReference>
<evidence type="ECO:0000256" key="1">
    <source>
        <dbReference type="ARBA" id="ARBA00004141"/>
    </source>
</evidence>
<feature type="transmembrane region" description="Helical" evidence="7">
    <location>
        <begin position="185"/>
        <end position="207"/>
    </location>
</feature>
<dbReference type="PANTHER" id="PTHR42718:SF9">
    <property type="entry name" value="MAJOR FACILITATOR SUPERFAMILY MULTIDRUG TRANSPORTER MFSC"/>
    <property type="match status" value="1"/>
</dbReference>
<dbReference type="GeneID" id="87805908"/>
<evidence type="ECO:0000313" key="9">
    <source>
        <dbReference type="Proteomes" id="UP000827549"/>
    </source>
</evidence>
<accession>A0AAF1BPA5</accession>
<gene>
    <name evidence="8" type="primary">terJ_1</name>
    <name evidence="8" type="ORF">LOC62_02G002661</name>
</gene>
<keyword evidence="9" id="KW-1185">Reference proteome</keyword>
<dbReference type="Pfam" id="PF07690">
    <property type="entry name" value="MFS_1"/>
    <property type="match status" value="1"/>
</dbReference>
<dbReference type="InterPro" id="IPR011701">
    <property type="entry name" value="MFS"/>
</dbReference>
<name>A0AAF1BPA5_9TREE</name>
<evidence type="ECO:0000256" key="5">
    <source>
        <dbReference type="ARBA" id="ARBA00023136"/>
    </source>
</evidence>
<feature type="transmembrane region" description="Helical" evidence="7">
    <location>
        <begin position="323"/>
        <end position="343"/>
    </location>
</feature>
<evidence type="ECO:0000256" key="7">
    <source>
        <dbReference type="SAM" id="Phobius"/>
    </source>
</evidence>
<feature type="transmembrane region" description="Helical" evidence="7">
    <location>
        <begin position="387"/>
        <end position="405"/>
    </location>
</feature>
<reference evidence="8" key="1">
    <citation type="submission" date="2023-10" db="EMBL/GenBank/DDBJ databases">
        <authorList>
            <person name="Noh H."/>
        </authorList>
    </citation>
    <scope>NUCLEOTIDE SEQUENCE</scope>
    <source>
        <strain evidence="8">DUCC4014</strain>
    </source>
</reference>
<dbReference type="EMBL" id="CP086715">
    <property type="protein sequence ID" value="WOO79123.1"/>
    <property type="molecule type" value="Genomic_DNA"/>
</dbReference>
<keyword evidence="2" id="KW-0813">Transport</keyword>
<feature type="transmembrane region" description="Helical" evidence="7">
    <location>
        <begin position="355"/>
        <end position="375"/>
    </location>
</feature>
<dbReference type="Proteomes" id="UP000827549">
    <property type="component" value="Chromosome 2"/>
</dbReference>
<keyword evidence="3 7" id="KW-0812">Transmembrane</keyword>